<dbReference type="InterPro" id="IPR036568">
    <property type="entry name" value="GGCT-like_sf"/>
</dbReference>
<feature type="transmembrane region" description="Helical" evidence="1">
    <location>
        <begin position="34"/>
        <end position="57"/>
    </location>
</feature>
<proteinExistence type="predicted"/>
<dbReference type="Gene3D" id="3.10.490.10">
    <property type="entry name" value="Gamma-glutamyl cyclotransferase-like"/>
    <property type="match status" value="1"/>
</dbReference>
<dbReference type="SUPFAM" id="SSF55856">
    <property type="entry name" value="Cytochrome b5-like heme/steroid binding domain"/>
    <property type="match status" value="1"/>
</dbReference>
<organism evidence="2 3">
    <name type="scientific">Rotaria sordida</name>
    <dbReference type="NCBI Taxonomy" id="392033"/>
    <lineage>
        <taxon>Eukaryota</taxon>
        <taxon>Metazoa</taxon>
        <taxon>Spiralia</taxon>
        <taxon>Gnathifera</taxon>
        <taxon>Rotifera</taxon>
        <taxon>Eurotatoria</taxon>
        <taxon>Bdelloidea</taxon>
        <taxon>Philodinida</taxon>
        <taxon>Philodinidae</taxon>
        <taxon>Rotaria</taxon>
    </lineage>
</organism>
<dbReference type="AlphaFoldDB" id="A0A815J509"/>
<reference evidence="2" key="1">
    <citation type="submission" date="2021-02" db="EMBL/GenBank/DDBJ databases">
        <authorList>
            <person name="Nowell W R."/>
        </authorList>
    </citation>
    <scope>NUCLEOTIDE SEQUENCE</scope>
</reference>
<accession>A0A815J509</accession>
<dbReference type="EMBL" id="CAJNOL010001517">
    <property type="protein sequence ID" value="CAF1374552.1"/>
    <property type="molecule type" value="Genomic_DNA"/>
</dbReference>
<keyword evidence="1" id="KW-1133">Transmembrane helix</keyword>
<dbReference type="InterPro" id="IPR036400">
    <property type="entry name" value="Cyt_B5-like_heme/steroid_sf"/>
</dbReference>
<dbReference type="InterPro" id="IPR013024">
    <property type="entry name" value="GGCT-like"/>
</dbReference>
<feature type="transmembrane region" description="Helical" evidence="1">
    <location>
        <begin position="69"/>
        <end position="88"/>
    </location>
</feature>
<evidence type="ECO:0000313" key="3">
    <source>
        <dbReference type="Proteomes" id="UP000663870"/>
    </source>
</evidence>
<keyword evidence="3" id="KW-1185">Reference proteome</keyword>
<name>A0A815J509_9BILA</name>
<keyword evidence="1" id="KW-0812">Transmembrane</keyword>
<evidence type="ECO:0000256" key="1">
    <source>
        <dbReference type="SAM" id="Phobius"/>
    </source>
</evidence>
<comment type="caution">
    <text evidence="2">The sequence shown here is derived from an EMBL/GenBank/DDBJ whole genome shotgun (WGS) entry which is preliminary data.</text>
</comment>
<evidence type="ECO:0000313" key="2">
    <source>
        <dbReference type="EMBL" id="CAF1374552.1"/>
    </source>
</evidence>
<dbReference type="Pfam" id="PF13772">
    <property type="entry name" value="AIG2_2"/>
    <property type="match status" value="1"/>
</dbReference>
<dbReference type="Proteomes" id="UP000663870">
    <property type="component" value="Unassembled WGS sequence"/>
</dbReference>
<dbReference type="CDD" id="cd06661">
    <property type="entry name" value="GGCT_like"/>
    <property type="match status" value="1"/>
</dbReference>
<dbReference type="SUPFAM" id="SSF110857">
    <property type="entry name" value="Gamma-glutamyl cyclotransferase-like"/>
    <property type="match status" value="1"/>
</dbReference>
<gene>
    <name evidence="2" type="ORF">JXQ802_LOCUS33335</name>
</gene>
<sequence>MPPEIDITLPINGYEKIDQSLSDHDQNIIRIKKYLLILLFIQLFVCIITFGVGSSAILFGNSVDISNGIRLLILGIVLTLYYIFGLVVTYKQHRIGLLIFASIGVILSSDPNFKLSCNILRSKLIPQEKSIIDLILTNNNPEQAEIILPDGQIFVWYFAIGSMINPISLYLRDLTPIISYPVICKDHKIVFRSPNGMADIEACLDAEFHGVVHLLTNEQMKHLDEIEFTYHRIKIKCIDYQGQYHTAYAYQMNIKDQLSSIPYERYLDIIVKGCEYYGVQSVYINRLKDEQPVIPRKQPANFQSFKDFLSDTYYSLDELQKHNGDDPSLPLWVSINGKILEYAGLPPNDHPDYEVQQKFYTFVKQKLGGREVTNIAAKGLYDPLYKIPLNDEDICDEHRAQIEDYYYDTLGNSQNKLYWKPIGRLRQPDDSS</sequence>
<keyword evidence="1" id="KW-0472">Membrane</keyword>
<protein>
    <submittedName>
        <fullName evidence="2">Uncharacterized protein</fullName>
    </submittedName>
</protein>